<dbReference type="InterPro" id="IPR015806">
    <property type="entry name" value="Pyrv_Knase_insert_dom_sf"/>
</dbReference>
<dbReference type="InterPro" id="IPR015813">
    <property type="entry name" value="Pyrv/PenolPyrv_kinase-like_dom"/>
</dbReference>
<evidence type="ECO:0000256" key="11">
    <source>
        <dbReference type="ARBA" id="ARBA00023317"/>
    </source>
</evidence>
<organism evidence="13">
    <name type="scientific">hydrothermal vent metagenome</name>
    <dbReference type="NCBI Taxonomy" id="652676"/>
    <lineage>
        <taxon>unclassified sequences</taxon>
        <taxon>metagenomes</taxon>
        <taxon>ecological metagenomes</taxon>
    </lineage>
</organism>
<keyword evidence="10" id="KW-0324">Glycolysis</keyword>
<dbReference type="GO" id="GO:0030955">
    <property type="term" value="F:potassium ion binding"/>
    <property type="evidence" value="ECO:0007669"/>
    <property type="project" value="InterPro"/>
</dbReference>
<dbReference type="InterPro" id="IPR040442">
    <property type="entry name" value="Pyrv_kinase-like_dom_sf"/>
</dbReference>
<evidence type="ECO:0000256" key="2">
    <source>
        <dbReference type="ARBA" id="ARBA00008663"/>
    </source>
</evidence>
<dbReference type="InterPro" id="IPR011037">
    <property type="entry name" value="Pyrv_Knase-like_insert_dom_sf"/>
</dbReference>
<protein>
    <recommendedName>
        <fullName evidence="3">pyruvate kinase</fullName>
        <ecNumber evidence="3">2.7.1.40</ecNumber>
    </recommendedName>
</protein>
<dbReference type="InterPro" id="IPR015793">
    <property type="entry name" value="Pyrv_Knase_brl"/>
</dbReference>
<dbReference type="Gene3D" id="3.20.20.60">
    <property type="entry name" value="Phosphoenolpyruvate-binding domains"/>
    <property type="match status" value="1"/>
</dbReference>
<evidence type="ECO:0000313" key="13">
    <source>
        <dbReference type="EMBL" id="VAW30568.1"/>
    </source>
</evidence>
<feature type="domain" description="Pyruvate kinase barrel" evidence="12">
    <location>
        <begin position="1"/>
        <end position="139"/>
    </location>
</feature>
<dbReference type="FunFam" id="2.40.33.10:FF:000001">
    <property type="entry name" value="Pyruvate kinase"/>
    <property type="match status" value="1"/>
</dbReference>
<evidence type="ECO:0000256" key="6">
    <source>
        <dbReference type="ARBA" id="ARBA00022741"/>
    </source>
</evidence>
<feature type="non-terminal residue" evidence="13">
    <location>
        <position position="140"/>
    </location>
</feature>
<evidence type="ECO:0000256" key="4">
    <source>
        <dbReference type="ARBA" id="ARBA00022679"/>
    </source>
</evidence>
<dbReference type="GO" id="GO:0004743">
    <property type="term" value="F:pyruvate kinase activity"/>
    <property type="evidence" value="ECO:0007669"/>
    <property type="project" value="UniProtKB-EC"/>
</dbReference>
<dbReference type="AlphaFoldDB" id="A0A3B0UIS6"/>
<evidence type="ECO:0000256" key="7">
    <source>
        <dbReference type="ARBA" id="ARBA00022777"/>
    </source>
</evidence>
<name>A0A3B0UIS6_9ZZZZ</name>
<keyword evidence="5" id="KW-0479">Metal-binding</keyword>
<accession>A0A3B0UIS6</accession>
<keyword evidence="6" id="KW-0547">Nucleotide-binding</keyword>
<dbReference type="GO" id="GO:0016301">
    <property type="term" value="F:kinase activity"/>
    <property type="evidence" value="ECO:0007669"/>
    <property type="project" value="UniProtKB-KW"/>
</dbReference>
<evidence type="ECO:0000256" key="3">
    <source>
        <dbReference type="ARBA" id="ARBA00012142"/>
    </source>
</evidence>
<reference evidence="13" key="1">
    <citation type="submission" date="2018-06" db="EMBL/GenBank/DDBJ databases">
        <authorList>
            <person name="Zhirakovskaya E."/>
        </authorList>
    </citation>
    <scope>NUCLEOTIDE SEQUENCE</scope>
</reference>
<evidence type="ECO:0000256" key="8">
    <source>
        <dbReference type="ARBA" id="ARBA00022840"/>
    </source>
</evidence>
<evidence type="ECO:0000259" key="12">
    <source>
        <dbReference type="Pfam" id="PF00224"/>
    </source>
</evidence>
<dbReference type="SUPFAM" id="SSF50800">
    <property type="entry name" value="PK beta-barrel domain-like"/>
    <property type="match status" value="1"/>
</dbReference>
<dbReference type="GO" id="GO:0005524">
    <property type="term" value="F:ATP binding"/>
    <property type="evidence" value="ECO:0007669"/>
    <property type="project" value="UniProtKB-KW"/>
</dbReference>
<keyword evidence="11 13" id="KW-0670">Pyruvate</keyword>
<keyword evidence="7 13" id="KW-0418">Kinase</keyword>
<evidence type="ECO:0000256" key="10">
    <source>
        <dbReference type="ARBA" id="ARBA00023152"/>
    </source>
</evidence>
<evidence type="ECO:0000256" key="5">
    <source>
        <dbReference type="ARBA" id="ARBA00022723"/>
    </source>
</evidence>
<proteinExistence type="inferred from homology"/>
<dbReference type="SUPFAM" id="SSF51621">
    <property type="entry name" value="Phosphoenolpyruvate/pyruvate domain"/>
    <property type="match status" value="1"/>
</dbReference>
<dbReference type="InterPro" id="IPR001697">
    <property type="entry name" value="Pyr_Knase"/>
</dbReference>
<gene>
    <name evidence="13" type="ORF">MNBD_BACTEROID07-441</name>
</gene>
<dbReference type="EC" id="2.7.1.40" evidence="3"/>
<sequence length="140" mass="15209">MIRAGMDVARLNFSHGTHEEHRRYIDTIRKWSLKLKKPVAILQDLQGIKIRIGKVVGGAVNLKKGQSVLLKPGDGITTGQTIFISYAALLKDLKKGQRVLLDDGLILLEVAGKKGDAIVAHVKEGGGLTDHKGVNLPDSR</sequence>
<evidence type="ECO:0000256" key="1">
    <source>
        <dbReference type="ARBA" id="ARBA00004997"/>
    </source>
</evidence>
<dbReference type="UniPathway" id="UPA00109">
    <property type="reaction ID" value="UER00188"/>
</dbReference>
<dbReference type="EMBL" id="UOET01000538">
    <property type="protein sequence ID" value="VAW30568.1"/>
    <property type="molecule type" value="Genomic_DNA"/>
</dbReference>
<keyword evidence="8" id="KW-0067">ATP-binding</keyword>
<comment type="pathway">
    <text evidence="1">Carbohydrate degradation; glycolysis; pyruvate from D-glyceraldehyde 3-phosphate: step 5/5.</text>
</comment>
<keyword evidence="9" id="KW-0460">Magnesium</keyword>
<comment type="similarity">
    <text evidence="2">Belongs to the pyruvate kinase family.</text>
</comment>
<dbReference type="Pfam" id="PF00224">
    <property type="entry name" value="PK"/>
    <property type="match status" value="1"/>
</dbReference>
<dbReference type="PANTHER" id="PTHR11817">
    <property type="entry name" value="PYRUVATE KINASE"/>
    <property type="match status" value="1"/>
</dbReference>
<keyword evidence="4 13" id="KW-0808">Transferase</keyword>
<dbReference type="Gene3D" id="2.40.33.10">
    <property type="entry name" value="PK beta-barrel domain-like"/>
    <property type="match status" value="1"/>
</dbReference>
<dbReference type="GO" id="GO:0000287">
    <property type="term" value="F:magnesium ion binding"/>
    <property type="evidence" value="ECO:0007669"/>
    <property type="project" value="InterPro"/>
</dbReference>
<evidence type="ECO:0000256" key="9">
    <source>
        <dbReference type="ARBA" id="ARBA00022842"/>
    </source>
</evidence>